<organism evidence="7 8">
    <name type="scientific">Paenibacillus durus</name>
    <name type="common">Paenibacillus azotofixans</name>
    <dbReference type="NCBI Taxonomy" id="44251"/>
    <lineage>
        <taxon>Bacteria</taxon>
        <taxon>Bacillati</taxon>
        <taxon>Bacillota</taxon>
        <taxon>Bacilli</taxon>
        <taxon>Bacillales</taxon>
        <taxon>Paenibacillaceae</taxon>
        <taxon>Paenibacillus</taxon>
    </lineage>
</organism>
<dbReference type="GO" id="GO:1902777">
    <property type="term" value="P:6-sulfoquinovose(1-) catabolic process"/>
    <property type="evidence" value="ECO:0007669"/>
    <property type="project" value="TreeGrafter"/>
</dbReference>
<evidence type="ECO:0000256" key="3">
    <source>
        <dbReference type="ARBA" id="ARBA00008679"/>
    </source>
</evidence>
<proteinExistence type="inferred from homology"/>
<sequence length="347" mass="38626">MSVRISKGKYDRLLKLSDDRGLFVATAIDQRGSLRKSLGRALGGEADARHVAEFKRLVSEELTPYSSAILLDPEYGWDAAAVRHKDTGLLIAYEETGYDATEKGRLPDLLPEWSVRRYAEKGADAVKILMYYDPDDDEKINTIKHAFIERVGAECESVGIPFFFEAVTYSDTLKDSASAEFAKAKPEKVKKYMREFTQPQYKIDVLKVEVPINLKYVAGTRANAGGEAVYTREEAIAHFKATAGLTSVPFIYLSAGVTNETFMETLELAGEAGVPFSGVLCGRATWQDGVEIYGKHGAEALRAWLKDEGVRRMIRLGEILSKAAVPWWDFYGGRDKIEVVEREKTGV</sequence>
<dbReference type="GO" id="GO:0009025">
    <property type="term" value="F:tagatose-bisphosphate aldolase activity"/>
    <property type="evidence" value="ECO:0007669"/>
    <property type="project" value="UniProtKB-UniRule"/>
</dbReference>
<evidence type="ECO:0000256" key="5">
    <source>
        <dbReference type="ARBA" id="ARBA00023239"/>
    </source>
</evidence>
<dbReference type="GO" id="GO:0009024">
    <property type="term" value="F:tagatose-6-phosphate kinase activity"/>
    <property type="evidence" value="ECO:0007669"/>
    <property type="project" value="InterPro"/>
</dbReference>
<comment type="pathway">
    <text evidence="2 6">Carbohydrate metabolism; D-tagatose 6-phosphate degradation; D-glyceraldehyde 3-phosphate and glycerone phosphate from D-tagatose 6-phosphate: step 2/2.</text>
</comment>
<evidence type="ECO:0000256" key="4">
    <source>
        <dbReference type="ARBA" id="ARBA00022736"/>
    </source>
</evidence>
<keyword evidence="5 6" id="KW-0456">Lyase</keyword>
<protein>
    <recommendedName>
        <fullName evidence="6">Tagatose 1,6-diphosphate aldolase</fullName>
        <ecNumber evidence="6">4.1.2.40</ecNumber>
    </recommendedName>
    <alternativeName>
        <fullName evidence="6">D-tagatose-1,6-bisphosphate aldolase</fullName>
    </alternativeName>
    <alternativeName>
        <fullName evidence="6">Tagatose-bisphosphate aldolase</fullName>
    </alternativeName>
</protein>
<name>A0A089HQQ3_PAEDU</name>
<dbReference type="PANTHER" id="PTHR39340">
    <property type="entry name" value="SULFOFRUCTOSEPHOSPHATE ALDOLASE"/>
    <property type="match status" value="1"/>
</dbReference>
<dbReference type="InterPro" id="IPR005927">
    <property type="entry name" value="Tag_1.6-dipho_adolase"/>
</dbReference>
<evidence type="ECO:0000256" key="2">
    <source>
        <dbReference type="ARBA" id="ARBA00005191"/>
    </source>
</evidence>
<dbReference type="InterPro" id="IPR050552">
    <property type="entry name" value="LacD_aldolase"/>
</dbReference>
<dbReference type="UniPathway" id="UPA00704">
    <property type="reaction ID" value="UER00716"/>
</dbReference>
<dbReference type="PANTHER" id="PTHR39340:SF1">
    <property type="entry name" value="SULFOFRUCTOSEPHOSPHATE ALDOLASE"/>
    <property type="match status" value="1"/>
</dbReference>
<evidence type="ECO:0000313" key="7">
    <source>
        <dbReference type="EMBL" id="AIQ13065.1"/>
    </source>
</evidence>
<dbReference type="Proteomes" id="UP000029409">
    <property type="component" value="Chromosome"/>
</dbReference>
<dbReference type="OrthoDB" id="106309at2"/>
<dbReference type="EC" id="4.1.2.40" evidence="6"/>
<dbReference type="SMART" id="SM01133">
    <property type="entry name" value="DeoC"/>
    <property type="match status" value="1"/>
</dbReference>
<dbReference type="AlphaFoldDB" id="A0A089HQQ3"/>
<dbReference type="GO" id="GO:0061595">
    <property type="term" value="F:6-deoxy-6-sulfofructose-1-phosphate aldolase activity"/>
    <property type="evidence" value="ECO:0007669"/>
    <property type="project" value="TreeGrafter"/>
</dbReference>
<evidence type="ECO:0000256" key="1">
    <source>
        <dbReference type="ARBA" id="ARBA00000567"/>
    </source>
</evidence>
<dbReference type="SUPFAM" id="SSF51569">
    <property type="entry name" value="Aldolase"/>
    <property type="match status" value="1"/>
</dbReference>
<dbReference type="EMBL" id="CP009288">
    <property type="protein sequence ID" value="AIQ13065.1"/>
    <property type="molecule type" value="Genomic_DNA"/>
</dbReference>
<keyword evidence="8" id="KW-1185">Reference proteome</keyword>
<dbReference type="Gene3D" id="3.20.20.70">
    <property type="entry name" value="Aldolase class I"/>
    <property type="match status" value="1"/>
</dbReference>
<dbReference type="GO" id="GO:0019512">
    <property type="term" value="P:lactose catabolic process via tagatose-6-phosphate"/>
    <property type="evidence" value="ECO:0007669"/>
    <property type="project" value="InterPro"/>
</dbReference>
<comment type="similarity">
    <text evidence="3 6">Belongs to the aldolase LacD family.</text>
</comment>
<reference evidence="7 8" key="1">
    <citation type="submission" date="2014-08" db="EMBL/GenBank/DDBJ databases">
        <title>Comparative genomics of the Paenibacillus odorifer group.</title>
        <authorList>
            <person name="den Bakker H.C."/>
            <person name="Tsai Y.-C."/>
            <person name="Martin N."/>
            <person name="Korlach J."/>
            <person name="Wiedmann M."/>
        </authorList>
    </citation>
    <scope>NUCLEOTIDE SEQUENCE [LARGE SCALE GENOMIC DNA]</scope>
    <source>
        <strain evidence="7 8">DSM 1735</strain>
    </source>
</reference>
<dbReference type="eggNOG" id="COG3684">
    <property type="taxonomic scope" value="Bacteria"/>
</dbReference>
<dbReference type="InterPro" id="IPR013785">
    <property type="entry name" value="Aldolase_TIM"/>
</dbReference>
<dbReference type="HAMAP" id="MF_00734">
    <property type="entry name" value="LacD"/>
    <property type="match status" value="1"/>
</dbReference>
<evidence type="ECO:0000313" key="8">
    <source>
        <dbReference type="Proteomes" id="UP000029409"/>
    </source>
</evidence>
<dbReference type="STRING" id="44251.PDUR_14935"/>
<dbReference type="InterPro" id="IPR002915">
    <property type="entry name" value="DeoC/FbaB/LacD_aldolase"/>
</dbReference>
<comment type="catalytic activity">
    <reaction evidence="1 6">
        <text>D-tagatofuranose 1,6-bisphosphate = D-glyceraldehyde 3-phosphate + dihydroxyacetone phosphate</text>
        <dbReference type="Rhea" id="RHEA:22948"/>
        <dbReference type="ChEBI" id="CHEBI:57642"/>
        <dbReference type="ChEBI" id="CHEBI:58694"/>
        <dbReference type="ChEBI" id="CHEBI:59776"/>
        <dbReference type="EC" id="4.1.2.40"/>
    </reaction>
</comment>
<dbReference type="RefSeq" id="WP_042206874.1">
    <property type="nucleotide sequence ID" value="NZ_CP009288.1"/>
</dbReference>
<dbReference type="KEGG" id="pdu:PDUR_14935"/>
<evidence type="ECO:0000256" key="6">
    <source>
        <dbReference type="HAMAP-Rule" id="MF_00734"/>
    </source>
</evidence>
<keyword evidence="4 6" id="KW-0423">Lactose metabolism</keyword>
<accession>A0A089HQQ3</accession>
<dbReference type="Pfam" id="PF01791">
    <property type="entry name" value="DeoC"/>
    <property type="match status" value="1"/>
</dbReference>
<dbReference type="GO" id="GO:2001059">
    <property type="term" value="P:D-tagatose 6-phosphate catabolic process"/>
    <property type="evidence" value="ECO:0007669"/>
    <property type="project" value="UniProtKB-UniRule"/>
</dbReference>
<gene>
    <name evidence="6" type="primary">lacD</name>
    <name evidence="7" type="ORF">PDUR_14935</name>
</gene>
<dbReference type="NCBIfam" id="NF009498">
    <property type="entry name" value="PRK12858.1"/>
    <property type="match status" value="1"/>
</dbReference>